<feature type="compositionally biased region" description="Polar residues" evidence="4">
    <location>
        <begin position="1"/>
        <end position="11"/>
    </location>
</feature>
<evidence type="ECO:0000256" key="3">
    <source>
        <dbReference type="ARBA" id="ARBA00022807"/>
    </source>
</evidence>
<evidence type="ECO:0000256" key="2">
    <source>
        <dbReference type="ARBA" id="ARBA00022801"/>
    </source>
</evidence>
<feature type="compositionally biased region" description="Basic and acidic residues" evidence="4">
    <location>
        <begin position="36"/>
        <end position="45"/>
    </location>
</feature>
<dbReference type="PROSITE" id="PS51935">
    <property type="entry name" value="NLPC_P60"/>
    <property type="match status" value="1"/>
</dbReference>
<keyword evidence="2 7" id="KW-0378">Hydrolase</keyword>
<evidence type="ECO:0000259" key="6">
    <source>
        <dbReference type="PROSITE" id="PS51935"/>
    </source>
</evidence>
<evidence type="ECO:0000313" key="7">
    <source>
        <dbReference type="EMBL" id="QVT79343.1"/>
    </source>
</evidence>
<dbReference type="InterPro" id="IPR051202">
    <property type="entry name" value="Peptidase_C40"/>
</dbReference>
<name>A0ABX8EJV1_9ACTN</name>
<evidence type="ECO:0000256" key="4">
    <source>
        <dbReference type="SAM" id="MobiDB-lite"/>
    </source>
</evidence>
<feature type="region of interest" description="Disordered" evidence="4">
    <location>
        <begin position="111"/>
        <end position="143"/>
    </location>
</feature>
<dbReference type="PROSITE" id="PS51782">
    <property type="entry name" value="LYSM"/>
    <property type="match status" value="1"/>
</dbReference>
<evidence type="ECO:0000313" key="8">
    <source>
        <dbReference type="Proteomes" id="UP000679307"/>
    </source>
</evidence>
<reference evidence="7 8" key="1">
    <citation type="submission" date="2021-05" db="EMBL/GenBank/DDBJ databases">
        <title>Complete genome of Nocardioides aquaticus KCTC 9944T isolated from meromictic and hypersaline Ekho Lake, Antarctica.</title>
        <authorList>
            <person name="Hwang K."/>
            <person name="Kim K.M."/>
            <person name="Choe H."/>
        </authorList>
    </citation>
    <scope>NUCLEOTIDE SEQUENCE [LARGE SCALE GENOMIC DNA]</scope>
    <source>
        <strain evidence="7 8">KCTC 9944</strain>
    </source>
</reference>
<dbReference type="InterPro" id="IPR000064">
    <property type="entry name" value="NLP_P60_dom"/>
</dbReference>
<keyword evidence="8" id="KW-1185">Reference proteome</keyword>
<feature type="region of interest" description="Disordered" evidence="4">
    <location>
        <begin position="1"/>
        <end position="49"/>
    </location>
</feature>
<gene>
    <name evidence="7" type="primary">iap_1</name>
    <name evidence="7" type="ORF">ENKNEFLB_01724</name>
</gene>
<dbReference type="PANTHER" id="PTHR47053:SF1">
    <property type="entry name" value="MUREIN DD-ENDOPEPTIDASE MEPH-RELATED"/>
    <property type="match status" value="1"/>
</dbReference>
<feature type="compositionally biased region" description="Polar residues" evidence="4">
    <location>
        <begin position="111"/>
        <end position="120"/>
    </location>
</feature>
<dbReference type="CDD" id="cd00118">
    <property type="entry name" value="LysM"/>
    <property type="match status" value="1"/>
</dbReference>
<dbReference type="EC" id="3.4.-.-" evidence="7"/>
<dbReference type="EMBL" id="CP075371">
    <property type="protein sequence ID" value="QVT79343.1"/>
    <property type="molecule type" value="Genomic_DNA"/>
</dbReference>
<sequence length="262" mass="26617">MSSAPMSTITADRQPGSRHRGSRGAAGTISATGTDAGKHRAEAQRRGGRRALATATLAAGLVAVPALTNPASAHPSYTVQSGDTLSSIAQEVGSTWRDLYSANRDVISSPTSIYPGQSLKTGGGGSAGQVAPTSTGGGGGWTDQAAGSFEQQLLNEASQLEGIPYVYGGSTPSGFDCSGFTSFAFAQAGKTIPRTSSEQAAAATPISGDDLRPGDLIFYSPGGSVSHVAIYAGDGMVWEAASTGTSVRYAPVWDVARSYGRF</sequence>
<dbReference type="InterPro" id="IPR018392">
    <property type="entry name" value="LysM"/>
</dbReference>
<evidence type="ECO:0000256" key="1">
    <source>
        <dbReference type="ARBA" id="ARBA00022670"/>
    </source>
</evidence>
<proteinExistence type="predicted"/>
<evidence type="ECO:0000259" key="5">
    <source>
        <dbReference type="PROSITE" id="PS51782"/>
    </source>
</evidence>
<keyword evidence="3" id="KW-0788">Thiol protease</keyword>
<accession>A0ABX8EJV1</accession>
<dbReference type="SMART" id="SM00257">
    <property type="entry name" value="LysM"/>
    <property type="match status" value="1"/>
</dbReference>
<keyword evidence="1" id="KW-0645">Protease</keyword>
<feature type="domain" description="LysM" evidence="5">
    <location>
        <begin position="75"/>
        <end position="121"/>
    </location>
</feature>
<dbReference type="Pfam" id="PF00877">
    <property type="entry name" value="NLPC_P60"/>
    <property type="match status" value="1"/>
</dbReference>
<dbReference type="PANTHER" id="PTHR47053">
    <property type="entry name" value="MUREIN DD-ENDOPEPTIDASE MEPH-RELATED"/>
    <property type="match status" value="1"/>
</dbReference>
<feature type="domain" description="NlpC/P60" evidence="6">
    <location>
        <begin position="147"/>
        <end position="262"/>
    </location>
</feature>
<dbReference type="Pfam" id="PF01476">
    <property type="entry name" value="LysM"/>
    <property type="match status" value="1"/>
</dbReference>
<dbReference type="GO" id="GO:0016787">
    <property type="term" value="F:hydrolase activity"/>
    <property type="evidence" value="ECO:0007669"/>
    <property type="project" value="UniProtKB-KW"/>
</dbReference>
<protein>
    <submittedName>
        <fullName evidence="7">Endopeptidase p60</fullName>
        <ecNumber evidence="7">3.4.-.-</ecNumber>
    </submittedName>
</protein>
<dbReference type="Proteomes" id="UP000679307">
    <property type="component" value="Chromosome"/>
</dbReference>
<organism evidence="7 8">
    <name type="scientific">Nocardioides aquaticus</name>
    <dbReference type="NCBI Taxonomy" id="160826"/>
    <lineage>
        <taxon>Bacteria</taxon>
        <taxon>Bacillati</taxon>
        <taxon>Actinomycetota</taxon>
        <taxon>Actinomycetes</taxon>
        <taxon>Propionibacteriales</taxon>
        <taxon>Nocardioidaceae</taxon>
        <taxon>Nocardioides</taxon>
    </lineage>
</organism>